<evidence type="ECO:0000313" key="2">
    <source>
        <dbReference type="EMBL" id="CAE7665153.1"/>
    </source>
</evidence>
<name>A0A812W006_SYMPI</name>
<keyword evidence="3" id="KW-1185">Reference proteome</keyword>
<evidence type="ECO:0000256" key="1">
    <source>
        <dbReference type="SAM" id="MobiDB-lite"/>
    </source>
</evidence>
<dbReference type="AlphaFoldDB" id="A0A812W006"/>
<proteinExistence type="predicted"/>
<gene>
    <name evidence="2" type="ORF">SPIL2461_LOCUS18179</name>
</gene>
<feature type="compositionally biased region" description="Basic and acidic residues" evidence="1">
    <location>
        <begin position="42"/>
        <end position="67"/>
    </location>
</feature>
<organism evidence="2 3">
    <name type="scientific">Symbiodinium pilosum</name>
    <name type="common">Dinoflagellate</name>
    <dbReference type="NCBI Taxonomy" id="2952"/>
    <lineage>
        <taxon>Eukaryota</taxon>
        <taxon>Sar</taxon>
        <taxon>Alveolata</taxon>
        <taxon>Dinophyceae</taxon>
        <taxon>Suessiales</taxon>
        <taxon>Symbiodiniaceae</taxon>
        <taxon>Symbiodinium</taxon>
    </lineage>
</organism>
<comment type="caution">
    <text evidence="2">The sequence shown here is derived from an EMBL/GenBank/DDBJ whole genome shotgun (WGS) entry which is preliminary data.</text>
</comment>
<dbReference type="Proteomes" id="UP000649617">
    <property type="component" value="Unassembled WGS sequence"/>
</dbReference>
<feature type="region of interest" description="Disordered" evidence="1">
    <location>
        <begin position="40"/>
        <end position="67"/>
    </location>
</feature>
<protein>
    <submittedName>
        <fullName evidence="2">Uncharacterized protein</fullName>
    </submittedName>
</protein>
<dbReference type="OrthoDB" id="10652004at2759"/>
<accession>A0A812W006</accession>
<dbReference type="EMBL" id="CAJNIZ010043640">
    <property type="protein sequence ID" value="CAE7665153.1"/>
    <property type="molecule type" value="Genomic_DNA"/>
</dbReference>
<evidence type="ECO:0000313" key="3">
    <source>
        <dbReference type="Proteomes" id="UP000649617"/>
    </source>
</evidence>
<reference evidence="2" key="1">
    <citation type="submission" date="2021-02" db="EMBL/GenBank/DDBJ databases">
        <authorList>
            <person name="Dougan E. K."/>
            <person name="Rhodes N."/>
            <person name="Thang M."/>
            <person name="Chan C."/>
        </authorList>
    </citation>
    <scope>NUCLEOTIDE SEQUENCE</scope>
</reference>
<feature type="region of interest" description="Disordered" evidence="1">
    <location>
        <begin position="246"/>
        <end position="269"/>
    </location>
</feature>
<sequence length="269" mass="31158">MMITCRQDIAKLEARKAALEAQEVVLDSLSQQVQKRVKDRARKLEEEEREQQRQEELKRKRQEEEQRCEEERQAEKRRKQLEWQAQEQRGPRIWAQCAAKDHLLKNFDRTALQVALGQSGYITLWDYVKGHAWCGIPTRLYNKLNGRGYHQSHAKLVALSPDSDAFYVQFSDGDCDWFSYSAESFRQALNDSSTPSVVALGPRRAWYVGWPDGRWQSNGLPRSLLNMLNSNRHRSVAFMSISGLDISSKDDDSRDSDDDSRSPSEDEAF</sequence>
<feature type="compositionally biased region" description="Basic and acidic residues" evidence="1">
    <location>
        <begin position="259"/>
        <end position="269"/>
    </location>
</feature>